<sequence length="352" mass="36787">MAAHSDTYRIDAIDVHAAGEPGRVLVGSHLHVKGATMAERLRYCEAHLDGLRRLLLREPRGHPALCGVLVLPPADPSADFGLVVMEQGGFRPMSGSNLICAVTALVETGAVPVTAPVTELTVDTAVGLVRVRVDVEGGRAAQVTFANVPAFAVALDHVLELPEYGPVPADIVFGGQFYVQARATDLGVPLEPSAAKEIARAGAVLRAVAQQQFPVSHPLNPAVDRIALTMLHGPSPTPGASGRNAVVLPNGEVDPADPATWTGTLDRSPCGTGTCGRMAALHARGQLPLNTPFVHESVLGTTFTGTLLGTTTLGDHQAVLPTISGRGWITAFGQYVLDETDPFPHGYTLGDL</sequence>
<proteinExistence type="inferred from homology"/>
<evidence type="ECO:0000313" key="2">
    <source>
        <dbReference type="EMBL" id="MBO8194290.1"/>
    </source>
</evidence>
<keyword evidence="3" id="KW-1185">Reference proteome</keyword>
<evidence type="ECO:0000256" key="1">
    <source>
        <dbReference type="ARBA" id="ARBA00007529"/>
    </source>
</evidence>
<dbReference type="Pfam" id="PF05544">
    <property type="entry name" value="Pro_racemase"/>
    <property type="match status" value="1"/>
</dbReference>
<comment type="similarity">
    <text evidence="1">Belongs to the proline racemase family.</text>
</comment>
<dbReference type="PANTHER" id="PTHR33442:SF5">
    <property type="entry name" value="BIFUNCTIONAL TRANS-3-HYDROXY-L-PROLINE DEHYDRATASE_2-EPIMERASE"/>
    <property type="match status" value="1"/>
</dbReference>
<name>A0ABS3XFZ2_9ACTN</name>
<dbReference type="PANTHER" id="PTHR33442">
    <property type="entry name" value="TRANS-3-HYDROXY-L-PROLINE DEHYDRATASE"/>
    <property type="match status" value="1"/>
</dbReference>
<dbReference type="EMBL" id="JADKMA010000120">
    <property type="protein sequence ID" value="MBO8194290.1"/>
    <property type="molecule type" value="Genomic_DNA"/>
</dbReference>
<dbReference type="SUPFAM" id="SSF54506">
    <property type="entry name" value="Diaminopimelate epimerase-like"/>
    <property type="match status" value="1"/>
</dbReference>
<dbReference type="SFLD" id="SFLDS00028">
    <property type="entry name" value="Proline_Racemase"/>
    <property type="match status" value="1"/>
</dbReference>
<comment type="caution">
    <text evidence="2">The sequence shown here is derived from an EMBL/GenBank/DDBJ whole genome shotgun (WGS) entry which is preliminary data.</text>
</comment>
<dbReference type="PIRSF" id="PIRSF029792">
    <property type="entry name" value="Pro_racemase"/>
    <property type="match status" value="1"/>
</dbReference>
<gene>
    <name evidence="2" type="ORF">ITI46_21885</name>
</gene>
<dbReference type="RefSeq" id="WP_209241396.1">
    <property type="nucleotide sequence ID" value="NZ_JADKMA010000120.1"/>
</dbReference>
<dbReference type="Gene3D" id="3.10.310.10">
    <property type="entry name" value="Diaminopimelate Epimerase, Chain A, domain 1"/>
    <property type="match status" value="2"/>
</dbReference>
<protein>
    <submittedName>
        <fullName evidence="2">Proline racemase family protein</fullName>
    </submittedName>
</protein>
<evidence type="ECO:0000313" key="3">
    <source>
        <dbReference type="Proteomes" id="UP001519064"/>
    </source>
</evidence>
<dbReference type="InterPro" id="IPR008794">
    <property type="entry name" value="Pro_racemase_fam"/>
</dbReference>
<dbReference type="Proteomes" id="UP001519064">
    <property type="component" value="Unassembled WGS sequence"/>
</dbReference>
<reference evidence="2 3" key="1">
    <citation type="submission" date="2020-11" db="EMBL/GenBank/DDBJ databases">
        <title>Streptomyces spirodelae sp. nov., isolated from duckweed.</title>
        <authorList>
            <person name="Saimee Y."/>
            <person name="Duangmal K."/>
        </authorList>
    </citation>
    <scope>NUCLEOTIDE SEQUENCE [LARGE SCALE GENOMIC DNA]</scope>
    <source>
        <strain evidence="2 3">S16-07</strain>
    </source>
</reference>
<accession>A0ABS3XFZ2</accession>
<organism evidence="2 3">
    <name type="scientific">Streptomyces oryzae</name>
    <dbReference type="NCBI Taxonomy" id="1434886"/>
    <lineage>
        <taxon>Bacteria</taxon>
        <taxon>Bacillati</taxon>
        <taxon>Actinomycetota</taxon>
        <taxon>Actinomycetes</taxon>
        <taxon>Kitasatosporales</taxon>
        <taxon>Streptomycetaceae</taxon>
        <taxon>Streptomyces</taxon>
    </lineage>
</organism>